<dbReference type="EMBL" id="AWGB01000029">
    <property type="protein sequence ID" value="ESQ89452.1"/>
    <property type="molecule type" value="Genomic_DNA"/>
</dbReference>
<evidence type="ECO:0000313" key="3">
    <source>
        <dbReference type="Proteomes" id="UP000017837"/>
    </source>
</evidence>
<keyword evidence="1" id="KW-0732">Signal</keyword>
<dbReference type="RefSeq" id="WP_018082949.1">
    <property type="nucleotide sequence ID" value="NZ_AQWM01000021.1"/>
</dbReference>
<evidence type="ECO:0008006" key="4">
    <source>
        <dbReference type="Google" id="ProtNLM"/>
    </source>
</evidence>
<evidence type="ECO:0000313" key="2">
    <source>
        <dbReference type="EMBL" id="ESQ89452.1"/>
    </source>
</evidence>
<keyword evidence="3" id="KW-1185">Reference proteome</keyword>
<sequence length="423" mass="45254">MRKTTGLFAASGVAIAGLAFAAGVQAQTIDNNFSRDHAVSVADRQHPEFTPLGLNLGAFKVSPTVEAGLGYNDNVRYTQSDKTSAAMFRVAPAVSGATTWSRHALSFKVGAVSDSYSSASTENTTAWNASLNGRLDINSSASLNGGLSHNRTYESRASYISNPLAQKPVPIDIDVVSVGTTLVSNRVKFVGGLRSQTENYHTVNSTAGGTIPQDYRDLNTTAESGRVDYAISPSFALFVAGEANQRRYDQSSRNDSDGYFLAVGTSFEIGALARGDIQLGTISQDYKNLTSGKLTSGYAHAKVEWFPTQITTVTGLLDRGYYENPTSGTISSGVLTTTAGVTVDHELLRNLLVTGNYTHVSYDFRNGARTDTSDTLSASGRYMISRRVGFVAKLSHQKYDSSGLNAIRSFDDNAILLSAVLSY</sequence>
<dbReference type="Pfam" id="PF10082">
    <property type="entry name" value="BBP2_2"/>
    <property type="match status" value="1"/>
</dbReference>
<dbReference type="InterPro" id="IPR018759">
    <property type="entry name" value="BBP2_2"/>
</dbReference>
<proteinExistence type="predicted"/>
<name>V4P663_9CAUL</name>
<dbReference type="OrthoDB" id="7398962at2"/>
<dbReference type="PATRIC" id="fig|1121022.4.peg.2812"/>
<dbReference type="STRING" id="1121022.GCA_000376105_03279"/>
<comment type="caution">
    <text evidence="2">The sequence shown here is derived from an EMBL/GenBank/DDBJ whole genome shotgun (WGS) entry which is preliminary data.</text>
</comment>
<protein>
    <recommendedName>
        <fullName evidence="4">Outer membrane beta-barrel protein</fullName>
    </recommendedName>
</protein>
<feature type="chain" id="PRO_5004724322" description="Outer membrane beta-barrel protein" evidence="1">
    <location>
        <begin position="22"/>
        <end position="423"/>
    </location>
</feature>
<dbReference type="eggNOG" id="COG5338">
    <property type="taxonomic scope" value="Bacteria"/>
</dbReference>
<dbReference type="AlphaFoldDB" id="V4P663"/>
<organism evidence="2 3">
    <name type="scientific">Asticcacaulis benevestitus DSM 16100 = ATCC BAA-896</name>
    <dbReference type="NCBI Taxonomy" id="1121022"/>
    <lineage>
        <taxon>Bacteria</taxon>
        <taxon>Pseudomonadati</taxon>
        <taxon>Pseudomonadota</taxon>
        <taxon>Alphaproteobacteria</taxon>
        <taxon>Caulobacterales</taxon>
        <taxon>Caulobacteraceae</taxon>
        <taxon>Asticcacaulis</taxon>
    </lineage>
</organism>
<reference evidence="2 3" key="1">
    <citation type="journal article" date="2014" name="Nature">
        <title>Sequential evolution of bacterial morphology by co-option of a developmental regulator.</title>
        <authorList>
            <person name="Jiang C."/>
            <person name="Brown P.J."/>
            <person name="Ducret A."/>
            <person name="Brun Y.V."/>
        </authorList>
    </citation>
    <scope>NUCLEOTIDE SEQUENCE [LARGE SCALE GENOMIC DNA]</scope>
    <source>
        <strain evidence="2 3">DSM 16100</strain>
    </source>
</reference>
<dbReference type="Proteomes" id="UP000017837">
    <property type="component" value="Unassembled WGS sequence"/>
</dbReference>
<gene>
    <name evidence="2" type="ORF">ABENE_13820</name>
</gene>
<feature type="signal peptide" evidence="1">
    <location>
        <begin position="1"/>
        <end position="21"/>
    </location>
</feature>
<evidence type="ECO:0000256" key="1">
    <source>
        <dbReference type="SAM" id="SignalP"/>
    </source>
</evidence>
<accession>V4P663</accession>